<evidence type="ECO:0000313" key="1">
    <source>
        <dbReference type="EMBL" id="EUA93632.1"/>
    </source>
</evidence>
<gene>
    <name evidence="1" type="ORF">I551_9098</name>
</gene>
<organism evidence="1 2">
    <name type="scientific">Mycobacterium ulcerans str. Harvey</name>
    <dbReference type="NCBI Taxonomy" id="1299332"/>
    <lineage>
        <taxon>Bacteria</taxon>
        <taxon>Bacillati</taxon>
        <taxon>Actinomycetota</taxon>
        <taxon>Actinomycetes</taxon>
        <taxon>Mycobacteriales</taxon>
        <taxon>Mycobacteriaceae</taxon>
        <taxon>Mycobacterium</taxon>
        <taxon>Mycobacterium ulcerans group</taxon>
    </lineage>
</organism>
<protein>
    <submittedName>
        <fullName evidence="1">Type I polyketide synthase domain protein</fullName>
    </submittedName>
</protein>
<proteinExistence type="predicted"/>
<name>A0ABN0R8Y5_MYCUL</name>
<reference evidence="1 2" key="1">
    <citation type="submission" date="2014-01" db="EMBL/GenBank/DDBJ databases">
        <authorList>
            <person name="Dobos K."/>
            <person name="Lenaerts A."/>
            <person name="Ordway D."/>
            <person name="DeGroote M.A."/>
            <person name="Parker T."/>
            <person name="Sizemore C."/>
            <person name="Tallon L.J."/>
            <person name="Sadzewicz L.K."/>
            <person name="Sengamalay N."/>
            <person name="Fraser C.M."/>
            <person name="Hine E."/>
            <person name="Shefchek K.A."/>
            <person name="Das S.P."/>
            <person name="Tettelin H."/>
        </authorList>
    </citation>
    <scope>NUCLEOTIDE SEQUENCE [LARGE SCALE GENOMIC DNA]</scope>
    <source>
        <strain evidence="1 2">Harvey</strain>
    </source>
</reference>
<dbReference type="Proteomes" id="UP000020681">
    <property type="component" value="Unassembled WGS sequence"/>
</dbReference>
<accession>A0ABN0R8Y5</accession>
<comment type="caution">
    <text evidence="1">The sequence shown here is derived from an EMBL/GenBank/DDBJ whole genome shotgun (WGS) entry which is preliminary data.</text>
</comment>
<sequence length="53" mass="5566">MAEHLLEQIPGIGALVPAPVVIAAGRTEEPVAVVGMACRFPVVSHQRISCGTW</sequence>
<evidence type="ECO:0000313" key="2">
    <source>
        <dbReference type="Proteomes" id="UP000020681"/>
    </source>
</evidence>
<keyword evidence="2" id="KW-1185">Reference proteome</keyword>
<dbReference type="EMBL" id="JAOL01000055">
    <property type="protein sequence ID" value="EUA93632.1"/>
    <property type="molecule type" value="Genomic_DNA"/>
</dbReference>